<dbReference type="Pfam" id="PF00005">
    <property type="entry name" value="ABC_tran"/>
    <property type="match status" value="1"/>
</dbReference>
<dbReference type="InterPro" id="IPR003593">
    <property type="entry name" value="AAA+_ATPase"/>
</dbReference>
<dbReference type="SUPFAM" id="SSF52540">
    <property type="entry name" value="P-loop containing nucleoside triphosphate hydrolases"/>
    <property type="match status" value="1"/>
</dbReference>
<dbReference type="AlphaFoldDB" id="A0A934Q3U9"/>
<dbReference type="SMART" id="SM00382">
    <property type="entry name" value="AAA"/>
    <property type="match status" value="1"/>
</dbReference>
<dbReference type="PANTHER" id="PTHR42788:SF13">
    <property type="entry name" value="ALIPHATIC SULFONATES IMPORT ATP-BINDING PROTEIN SSUB"/>
    <property type="match status" value="1"/>
</dbReference>
<dbReference type="GO" id="GO:0005524">
    <property type="term" value="F:ATP binding"/>
    <property type="evidence" value="ECO:0007669"/>
    <property type="project" value="UniProtKB-KW"/>
</dbReference>
<dbReference type="CDD" id="cd03293">
    <property type="entry name" value="ABC_NrtD_SsuB_transporters"/>
    <property type="match status" value="1"/>
</dbReference>
<dbReference type="InterPro" id="IPR003439">
    <property type="entry name" value="ABC_transporter-like_ATP-bd"/>
</dbReference>
<dbReference type="PROSITE" id="PS50893">
    <property type="entry name" value="ABC_TRANSPORTER_2"/>
    <property type="match status" value="1"/>
</dbReference>
<dbReference type="Gene3D" id="3.40.50.300">
    <property type="entry name" value="P-loop containing nucleotide triphosphate hydrolases"/>
    <property type="match status" value="1"/>
</dbReference>
<evidence type="ECO:0000256" key="2">
    <source>
        <dbReference type="ARBA" id="ARBA00022741"/>
    </source>
</evidence>
<feature type="domain" description="ABC transporter" evidence="4">
    <location>
        <begin position="2"/>
        <end position="234"/>
    </location>
</feature>
<evidence type="ECO:0000313" key="5">
    <source>
        <dbReference type="EMBL" id="MBK0417884.1"/>
    </source>
</evidence>
<dbReference type="EMBL" id="JAEHOH010000002">
    <property type="protein sequence ID" value="MBK0417884.1"/>
    <property type="molecule type" value="Genomic_DNA"/>
</dbReference>
<dbReference type="PANTHER" id="PTHR42788">
    <property type="entry name" value="TAURINE IMPORT ATP-BINDING PROTEIN-RELATED"/>
    <property type="match status" value="1"/>
</dbReference>
<sequence>MIEVRDLTHRYVTEGRGETLALSDVNLTIGNNEFITLLGPSGCGKTTLMRAIGGLENPTEGTVEVNGSRVKGPNLDCSVVFQNFALLPWATILDNTAFGLEMRGRSKREAREIAREFIAKVGLTGFEDKYPKELSGGMQQRVGLARALAVDTPVILMDEPFGALDQQTRRYMQEELLKIWENDKKTVVFVTHDMEEAVLLADRVVLMSARPGRVEEVIPVDIPRPRNQEGIERTPEFVDLKEHLWQRLRDMYRMGAK</sequence>
<dbReference type="Proteomes" id="UP000608530">
    <property type="component" value="Unassembled WGS sequence"/>
</dbReference>
<keyword evidence="2" id="KW-0547">Nucleotide-binding</keyword>
<protein>
    <submittedName>
        <fullName evidence="5">ABC transporter ATP-binding protein</fullName>
    </submittedName>
</protein>
<keyword evidence="1" id="KW-0813">Transport</keyword>
<dbReference type="RefSeq" id="WP_200113566.1">
    <property type="nucleotide sequence ID" value="NZ_JAEHOH010000002.1"/>
</dbReference>
<gene>
    <name evidence="5" type="ORF">JD276_02390</name>
</gene>
<evidence type="ECO:0000256" key="1">
    <source>
        <dbReference type="ARBA" id="ARBA00022448"/>
    </source>
</evidence>
<dbReference type="GO" id="GO:0016887">
    <property type="term" value="F:ATP hydrolysis activity"/>
    <property type="evidence" value="ECO:0007669"/>
    <property type="project" value="InterPro"/>
</dbReference>
<keyword evidence="3 5" id="KW-0067">ATP-binding</keyword>
<evidence type="ECO:0000259" key="4">
    <source>
        <dbReference type="PROSITE" id="PS50893"/>
    </source>
</evidence>
<accession>A0A934Q3U9</accession>
<dbReference type="InterPro" id="IPR017871">
    <property type="entry name" value="ABC_transporter-like_CS"/>
</dbReference>
<comment type="caution">
    <text evidence="5">The sequence shown here is derived from an EMBL/GenBank/DDBJ whole genome shotgun (WGS) entry which is preliminary data.</text>
</comment>
<proteinExistence type="predicted"/>
<organism evidence="5 6">
    <name type="scientific">Leucobacter chromiisoli</name>
    <dbReference type="NCBI Taxonomy" id="2796471"/>
    <lineage>
        <taxon>Bacteria</taxon>
        <taxon>Bacillati</taxon>
        <taxon>Actinomycetota</taxon>
        <taxon>Actinomycetes</taxon>
        <taxon>Micrococcales</taxon>
        <taxon>Microbacteriaceae</taxon>
        <taxon>Leucobacter</taxon>
    </lineage>
</organism>
<evidence type="ECO:0000313" key="6">
    <source>
        <dbReference type="Proteomes" id="UP000608530"/>
    </source>
</evidence>
<evidence type="ECO:0000256" key="3">
    <source>
        <dbReference type="ARBA" id="ARBA00022840"/>
    </source>
</evidence>
<keyword evidence="6" id="KW-1185">Reference proteome</keyword>
<dbReference type="PROSITE" id="PS00211">
    <property type="entry name" value="ABC_TRANSPORTER_1"/>
    <property type="match status" value="1"/>
</dbReference>
<reference evidence="5" key="1">
    <citation type="submission" date="2020-12" db="EMBL/GenBank/DDBJ databases">
        <title>Leucobacter sp. CAS1, isolated from Chromium sludge.</title>
        <authorList>
            <person name="Xu Z."/>
        </authorList>
    </citation>
    <scope>NUCLEOTIDE SEQUENCE</scope>
    <source>
        <strain evidence="5">CSA1</strain>
    </source>
</reference>
<dbReference type="InterPro" id="IPR050166">
    <property type="entry name" value="ABC_transporter_ATP-bind"/>
</dbReference>
<name>A0A934Q3U9_9MICO</name>
<dbReference type="InterPro" id="IPR027417">
    <property type="entry name" value="P-loop_NTPase"/>
</dbReference>